<keyword evidence="4" id="KW-1003">Cell membrane</keyword>
<dbReference type="Pfam" id="PF13185">
    <property type="entry name" value="GAF_2"/>
    <property type="match status" value="1"/>
</dbReference>
<keyword evidence="11 14" id="KW-1133">Transmembrane helix</keyword>
<evidence type="ECO:0000256" key="9">
    <source>
        <dbReference type="ARBA" id="ARBA00022777"/>
    </source>
</evidence>
<evidence type="ECO:0000256" key="11">
    <source>
        <dbReference type="ARBA" id="ARBA00022989"/>
    </source>
</evidence>
<evidence type="ECO:0000256" key="14">
    <source>
        <dbReference type="SAM" id="Phobius"/>
    </source>
</evidence>
<dbReference type="GO" id="GO:0016301">
    <property type="term" value="F:kinase activity"/>
    <property type="evidence" value="ECO:0007669"/>
    <property type="project" value="UniProtKB-KW"/>
</dbReference>
<evidence type="ECO:0000256" key="13">
    <source>
        <dbReference type="ARBA" id="ARBA00023136"/>
    </source>
</evidence>
<feature type="domain" description="GAF" evidence="15">
    <location>
        <begin position="232"/>
        <end position="368"/>
    </location>
</feature>
<evidence type="ECO:0000256" key="10">
    <source>
        <dbReference type="ARBA" id="ARBA00022840"/>
    </source>
</evidence>
<evidence type="ECO:0000313" key="16">
    <source>
        <dbReference type="EMBL" id="GGB06522.1"/>
    </source>
</evidence>
<dbReference type="Pfam" id="PF07694">
    <property type="entry name" value="5TM-5TMR_LYT"/>
    <property type="match status" value="1"/>
</dbReference>
<keyword evidence="9 16" id="KW-0418">Kinase</keyword>
<dbReference type="InterPro" id="IPR050640">
    <property type="entry name" value="Bact_2-comp_sensor_kinase"/>
</dbReference>
<feature type="transmembrane region" description="Helical" evidence="14">
    <location>
        <begin position="46"/>
        <end position="64"/>
    </location>
</feature>
<dbReference type="SUPFAM" id="SSF55781">
    <property type="entry name" value="GAF domain-like"/>
    <property type="match status" value="1"/>
</dbReference>
<dbReference type="Gene3D" id="3.30.450.40">
    <property type="match status" value="1"/>
</dbReference>
<keyword evidence="6" id="KW-0808">Transferase</keyword>
<evidence type="ECO:0000256" key="8">
    <source>
        <dbReference type="ARBA" id="ARBA00022741"/>
    </source>
</evidence>
<dbReference type="RefSeq" id="WP_055732539.1">
    <property type="nucleotide sequence ID" value="NZ_BMDY01000010.1"/>
</dbReference>
<evidence type="ECO:0000256" key="12">
    <source>
        <dbReference type="ARBA" id="ARBA00023012"/>
    </source>
</evidence>
<comment type="subcellular location">
    <subcellularLocation>
        <location evidence="2">Cell membrane</location>
        <topology evidence="2">Multi-pass membrane protein</topology>
    </subcellularLocation>
</comment>
<dbReference type="InterPro" id="IPR011620">
    <property type="entry name" value="Sig_transdc_His_kinase_LytS_TM"/>
</dbReference>
<keyword evidence="5" id="KW-0597">Phosphoprotein</keyword>
<dbReference type="Pfam" id="PF06580">
    <property type="entry name" value="His_kinase"/>
    <property type="match status" value="1"/>
</dbReference>
<evidence type="ECO:0000256" key="6">
    <source>
        <dbReference type="ARBA" id="ARBA00022679"/>
    </source>
</evidence>
<dbReference type="EC" id="2.7.13.3" evidence="3"/>
<dbReference type="Proteomes" id="UP000651977">
    <property type="component" value="Unassembled WGS sequence"/>
</dbReference>
<feature type="transmembrane region" description="Helical" evidence="14">
    <location>
        <begin position="140"/>
        <end position="165"/>
    </location>
</feature>
<accession>A0ABQ1I2A9</accession>
<dbReference type="InterPro" id="IPR029016">
    <property type="entry name" value="GAF-like_dom_sf"/>
</dbReference>
<keyword evidence="8" id="KW-0547">Nucleotide-binding</keyword>
<dbReference type="SMART" id="SM00065">
    <property type="entry name" value="GAF"/>
    <property type="match status" value="1"/>
</dbReference>
<evidence type="ECO:0000256" key="7">
    <source>
        <dbReference type="ARBA" id="ARBA00022692"/>
    </source>
</evidence>
<comment type="catalytic activity">
    <reaction evidence="1">
        <text>ATP + protein L-histidine = ADP + protein N-phospho-L-histidine.</text>
        <dbReference type="EC" id="2.7.13.3"/>
    </reaction>
</comment>
<feature type="transmembrane region" description="Helical" evidence="14">
    <location>
        <begin position="177"/>
        <end position="197"/>
    </location>
</feature>
<proteinExistence type="predicted"/>
<dbReference type="InterPro" id="IPR010559">
    <property type="entry name" value="Sig_transdc_His_kin_internal"/>
</dbReference>
<sequence>MILSDFSLLLSLAQQMSVFLVIAYLLSKTPAFLPLSNLSPRLPNTFILYCLFSGFCILGTYFGLAIDDAIANTRAVGAVLGGLLGGPVVGILVGFTGGIHRYFMGGFTDLACAISTTLEGLVGGLFHLWIRRRSSHNEHLFSPSIAFVATLLAEALQMLLILLIAKPFEQALHLVEVIALPMLTANSVGAALFMMMIRDRRHLYDKFTSHSSAKALNLAQRMVGTFHDGFKQADAIRIANIIREETGVSAVAITDTQQVLAFTGLGEDHHKANRPIASKQTHQAINENKIVFADGVEEPYRCSSSDKCPLGSSLVVPIRGGENEVIGTVKLYESKRRLFLHINRALGEGIAKVIAEQVRESQVQHQQQLLTEAELKLARAQINPHFLFNALNTISAVVKRDANAARQLIADLALFLRVNLKRNQQTTRLSAELEHVNAYLHIEQVRFADRLVIKQDIAEDFLQLELPTFTLQPLVENAIKHGTAHLLETGEITIYSRVHNGIKQLVVEDNAGLYEHPDQATHEGLGMHIVDTRLRNAFGSHYGLSVECQLNQYTRVIISLPREPKP</sequence>
<dbReference type="EMBL" id="BMDY01000010">
    <property type="protein sequence ID" value="GGB06522.1"/>
    <property type="molecule type" value="Genomic_DNA"/>
</dbReference>
<evidence type="ECO:0000256" key="5">
    <source>
        <dbReference type="ARBA" id="ARBA00022553"/>
    </source>
</evidence>
<keyword evidence="17" id="KW-1185">Reference proteome</keyword>
<evidence type="ECO:0000313" key="17">
    <source>
        <dbReference type="Proteomes" id="UP000651977"/>
    </source>
</evidence>
<dbReference type="SUPFAM" id="SSF55874">
    <property type="entry name" value="ATPase domain of HSP90 chaperone/DNA topoisomerase II/histidine kinase"/>
    <property type="match status" value="1"/>
</dbReference>
<evidence type="ECO:0000256" key="2">
    <source>
        <dbReference type="ARBA" id="ARBA00004651"/>
    </source>
</evidence>
<feature type="transmembrane region" description="Helical" evidence="14">
    <location>
        <begin position="7"/>
        <end position="26"/>
    </location>
</feature>
<dbReference type="InterPro" id="IPR003018">
    <property type="entry name" value="GAF"/>
</dbReference>
<dbReference type="PANTHER" id="PTHR34220">
    <property type="entry name" value="SENSOR HISTIDINE KINASE YPDA"/>
    <property type="match status" value="1"/>
</dbReference>
<feature type="transmembrane region" description="Helical" evidence="14">
    <location>
        <begin position="76"/>
        <end position="96"/>
    </location>
</feature>
<organism evidence="16 17">
    <name type="scientific">Agarivorans gilvus</name>
    <dbReference type="NCBI Taxonomy" id="680279"/>
    <lineage>
        <taxon>Bacteria</taxon>
        <taxon>Pseudomonadati</taxon>
        <taxon>Pseudomonadota</taxon>
        <taxon>Gammaproteobacteria</taxon>
        <taxon>Alteromonadales</taxon>
        <taxon>Alteromonadaceae</taxon>
        <taxon>Agarivorans</taxon>
    </lineage>
</organism>
<dbReference type="PANTHER" id="PTHR34220:SF10">
    <property type="entry name" value="SENSOR HISTIDINE KINASE BTSS"/>
    <property type="match status" value="1"/>
</dbReference>
<dbReference type="InterPro" id="IPR036890">
    <property type="entry name" value="HATPase_C_sf"/>
</dbReference>
<evidence type="ECO:0000256" key="1">
    <source>
        <dbReference type="ARBA" id="ARBA00000085"/>
    </source>
</evidence>
<protein>
    <recommendedName>
        <fullName evidence="3">histidine kinase</fullName>
        <ecNumber evidence="3">2.7.13.3</ecNumber>
    </recommendedName>
</protein>
<evidence type="ECO:0000256" key="3">
    <source>
        <dbReference type="ARBA" id="ARBA00012438"/>
    </source>
</evidence>
<evidence type="ECO:0000259" key="15">
    <source>
        <dbReference type="SMART" id="SM00065"/>
    </source>
</evidence>
<dbReference type="Gene3D" id="3.30.565.10">
    <property type="entry name" value="Histidine kinase-like ATPase, C-terminal domain"/>
    <property type="match status" value="1"/>
</dbReference>
<name>A0ABQ1I2A9_9ALTE</name>
<evidence type="ECO:0000256" key="4">
    <source>
        <dbReference type="ARBA" id="ARBA00022475"/>
    </source>
</evidence>
<keyword evidence="12" id="KW-0902">Two-component regulatory system</keyword>
<comment type="caution">
    <text evidence="16">The sequence shown here is derived from an EMBL/GenBank/DDBJ whole genome shotgun (WGS) entry which is preliminary data.</text>
</comment>
<keyword evidence="13 14" id="KW-0472">Membrane</keyword>
<reference evidence="17" key="1">
    <citation type="journal article" date="2019" name="Int. J. Syst. Evol. Microbiol.">
        <title>The Global Catalogue of Microorganisms (GCM) 10K type strain sequencing project: providing services to taxonomists for standard genome sequencing and annotation.</title>
        <authorList>
            <consortium name="The Broad Institute Genomics Platform"/>
            <consortium name="The Broad Institute Genome Sequencing Center for Infectious Disease"/>
            <person name="Wu L."/>
            <person name="Ma J."/>
        </authorList>
    </citation>
    <scope>NUCLEOTIDE SEQUENCE [LARGE SCALE GENOMIC DNA]</scope>
    <source>
        <strain evidence="17">CGMCC 1.10131</strain>
    </source>
</reference>
<keyword evidence="7 14" id="KW-0812">Transmembrane</keyword>
<keyword evidence="10" id="KW-0067">ATP-binding</keyword>
<gene>
    <name evidence="16" type="primary">yehU</name>
    <name evidence="16" type="ORF">GCM10007414_19820</name>
</gene>